<dbReference type="Proteomes" id="UP000626109">
    <property type="component" value="Unassembled WGS sequence"/>
</dbReference>
<comment type="caution">
    <text evidence="2">The sequence shown here is derived from an EMBL/GenBank/DDBJ whole genome shotgun (WGS) entry which is preliminary data.</text>
</comment>
<gene>
    <name evidence="1" type="ORF">PGLA1383_LOCUS44052</name>
    <name evidence="2" type="ORF">PGLA2088_LOCUS21458</name>
</gene>
<accession>A0A813JLW6</accession>
<name>A0A813JLW6_POLGL</name>
<sequence length="136" mass="14511">MGTRTAPRLPASACKARDATTACARTNAAPNSATDGAAEPELSSAKGHIANRSAASAFIRAAGPLMRGSIVEPSRADCLASGQHIGQVISRRQRRYIAAERSEICGVPLKTKNLMREPHCQPCATSRVFLIWRLLN</sequence>
<protein>
    <submittedName>
        <fullName evidence="2">Uncharacterized protein</fullName>
    </submittedName>
</protein>
<dbReference type="EMBL" id="CAJNNW010025780">
    <property type="protein sequence ID" value="CAE8679633.1"/>
    <property type="molecule type" value="Genomic_DNA"/>
</dbReference>
<evidence type="ECO:0000313" key="3">
    <source>
        <dbReference type="Proteomes" id="UP000626109"/>
    </source>
</evidence>
<organism evidence="2 3">
    <name type="scientific">Polarella glacialis</name>
    <name type="common">Dinoflagellate</name>
    <dbReference type="NCBI Taxonomy" id="89957"/>
    <lineage>
        <taxon>Eukaryota</taxon>
        <taxon>Sar</taxon>
        <taxon>Alveolata</taxon>
        <taxon>Dinophyceae</taxon>
        <taxon>Suessiales</taxon>
        <taxon>Suessiaceae</taxon>
        <taxon>Polarella</taxon>
    </lineage>
</organism>
<keyword evidence="4" id="KW-1185">Reference proteome</keyword>
<evidence type="ECO:0000313" key="2">
    <source>
        <dbReference type="EMBL" id="CAE8679633.1"/>
    </source>
</evidence>
<reference evidence="2" key="1">
    <citation type="submission" date="2021-02" db="EMBL/GenBank/DDBJ databases">
        <authorList>
            <person name="Dougan E. K."/>
            <person name="Rhodes N."/>
            <person name="Thang M."/>
            <person name="Chan C."/>
        </authorList>
    </citation>
    <scope>NUCLEOTIDE SEQUENCE</scope>
</reference>
<dbReference type="AlphaFoldDB" id="A0A813JLW6"/>
<dbReference type="EMBL" id="CAJNNV010029134">
    <property type="protein sequence ID" value="CAE8627248.1"/>
    <property type="molecule type" value="Genomic_DNA"/>
</dbReference>
<evidence type="ECO:0000313" key="1">
    <source>
        <dbReference type="EMBL" id="CAE8627248.1"/>
    </source>
</evidence>
<evidence type="ECO:0000313" key="4">
    <source>
        <dbReference type="Proteomes" id="UP000654075"/>
    </source>
</evidence>
<dbReference type="Proteomes" id="UP000654075">
    <property type="component" value="Unassembled WGS sequence"/>
</dbReference>
<proteinExistence type="predicted"/>